<keyword evidence="1" id="KW-1133">Transmembrane helix</keyword>
<protein>
    <submittedName>
        <fullName evidence="2">Uncharacterized protein</fullName>
    </submittedName>
</protein>
<name>A0A7J7KAD3_BUGNE</name>
<proteinExistence type="predicted"/>
<keyword evidence="1" id="KW-0472">Membrane</keyword>
<keyword evidence="3" id="KW-1185">Reference proteome</keyword>
<dbReference type="EMBL" id="VXIV02000920">
    <property type="protein sequence ID" value="KAF6035177.1"/>
    <property type="molecule type" value="Genomic_DNA"/>
</dbReference>
<accession>A0A7J7KAD3</accession>
<comment type="caution">
    <text evidence="2">The sequence shown here is derived from an EMBL/GenBank/DDBJ whole genome shotgun (WGS) entry which is preliminary data.</text>
</comment>
<evidence type="ECO:0000313" key="3">
    <source>
        <dbReference type="Proteomes" id="UP000593567"/>
    </source>
</evidence>
<feature type="transmembrane region" description="Helical" evidence="1">
    <location>
        <begin position="215"/>
        <end position="238"/>
    </location>
</feature>
<evidence type="ECO:0000313" key="2">
    <source>
        <dbReference type="EMBL" id="KAF6035177.1"/>
    </source>
</evidence>
<evidence type="ECO:0000256" key="1">
    <source>
        <dbReference type="SAM" id="Phobius"/>
    </source>
</evidence>
<organism evidence="2 3">
    <name type="scientific">Bugula neritina</name>
    <name type="common">Brown bryozoan</name>
    <name type="synonym">Sertularia neritina</name>
    <dbReference type="NCBI Taxonomy" id="10212"/>
    <lineage>
        <taxon>Eukaryota</taxon>
        <taxon>Metazoa</taxon>
        <taxon>Spiralia</taxon>
        <taxon>Lophotrochozoa</taxon>
        <taxon>Bryozoa</taxon>
        <taxon>Gymnolaemata</taxon>
        <taxon>Cheilostomatida</taxon>
        <taxon>Flustrina</taxon>
        <taxon>Buguloidea</taxon>
        <taxon>Bugulidae</taxon>
        <taxon>Bugula</taxon>
    </lineage>
</organism>
<reference evidence="2" key="1">
    <citation type="submission" date="2020-06" db="EMBL/GenBank/DDBJ databases">
        <title>Draft genome of Bugula neritina, a colonial animal packing powerful symbionts and potential medicines.</title>
        <authorList>
            <person name="Rayko M."/>
        </authorList>
    </citation>
    <scope>NUCLEOTIDE SEQUENCE [LARGE SCALE GENOMIC DNA]</scope>
    <source>
        <strain evidence="2">Kwan_BN1</strain>
    </source>
</reference>
<dbReference type="AlphaFoldDB" id="A0A7J7KAD3"/>
<sequence length="299" mass="36099">MLLLQIEHAQYGACCVNQDPPIITVEKLTVQARTRTVTVKQRIAGRCGVFGWDSCTRYTTNLVHNVVRFLYFLHYSYNVVRFLYFLHYSYNVVRFLYFLHYSYNVVRFLYFLHYSYNVVRFLYFLHYSYNVVRFLYFLHYSYNVVRFLYFLHYSYNVVRFLYFLHYSYNVVRFLYFLHYSYNVVRFLYFLHYSYNVIDTMTSLAVVSIHRKMMNIFCYCCILSLCNGINIAVNISTIYCGLCSPQQYYVQLYTHNTKYPPYLKNFSKVVTLLADWREKNPVGELKAALANILVKEKIFG</sequence>
<gene>
    <name evidence="2" type="ORF">EB796_006509</name>
</gene>
<feature type="transmembrane region" description="Helical" evidence="1">
    <location>
        <begin position="147"/>
        <end position="166"/>
    </location>
</feature>
<dbReference type="Proteomes" id="UP000593567">
    <property type="component" value="Unassembled WGS sequence"/>
</dbReference>
<keyword evidence="1" id="KW-0812">Transmembrane</keyword>
<feature type="transmembrane region" description="Helical" evidence="1">
    <location>
        <begin position="186"/>
        <end position="208"/>
    </location>
</feature>